<evidence type="ECO:0000313" key="2">
    <source>
        <dbReference type="Proteomes" id="UP000236664"/>
    </source>
</evidence>
<dbReference type="AlphaFoldDB" id="A0A2K0WIG0"/>
<protein>
    <submittedName>
        <fullName evidence="1">Uncharacterized protein</fullName>
    </submittedName>
</protein>
<accession>A0A2K0WIG0</accession>
<name>A0A2K0WIG0_GIBNY</name>
<comment type="caution">
    <text evidence="1">The sequence shown here is derived from an EMBL/GenBank/DDBJ whole genome shotgun (WGS) entry which is preliminary data.</text>
</comment>
<sequence>MAPIAELQTTKLRLLYWAQKSGMRSRFAFLMLLRLKPIEAALPVGLETTNAGVRLDILWTTSHNALSGLAAFARKTGCYPVIFQEVDLVVVLEVAHVVLLAVAPGTWLPIVDLAAVDDGAGAAGTVGAARTSHTGPFLDDGSLCVLAALLRGPHDNAQVAASV</sequence>
<dbReference type="EMBL" id="MTQA01000063">
    <property type="protein sequence ID" value="PNP82025.1"/>
    <property type="molecule type" value="Genomic_DNA"/>
</dbReference>
<dbReference type="Proteomes" id="UP000236664">
    <property type="component" value="Unassembled WGS sequence"/>
</dbReference>
<evidence type="ECO:0000313" key="1">
    <source>
        <dbReference type="EMBL" id="PNP82025.1"/>
    </source>
</evidence>
<reference evidence="1 2" key="1">
    <citation type="submission" date="2017-06" db="EMBL/GenBank/DDBJ databases">
        <title>Genome of Fusarium nygamai isolate CS10214.</title>
        <authorList>
            <person name="Gardiner D.M."/>
            <person name="Obanor F."/>
            <person name="Kazan K."/>
        </authorList>
    </citation>
    <scope>NUCLEOTIDE SEQUENCE [LARGE SCALE GENOMIC DNA]</scope>
    <source>
        <strain evidence="1 2">CS10214</strain>
    </source>
</reference>
<dbReference type="OrthoDB" id="10558208at2759"/>
<organism evidence="1 2">
    <name type="scientific">Gibberella nygamai</name>
    <name type="common">Bean root rot disease fungus</name>
    <name type="synonym">Fusarium nygamai</name>
    <dbReference type="NCBI Taxonomy" id="42673"/>
    <lineage>
        <taxon>Eukaryota</taxon>
        <taxon>Fungi</taxon>
        <taxon>Dikarya</taxon>
        <taxon>Ascomycota</taxon>
        <taxon>Pezizomycotina</taxon>
        <taxon>Sordariomycetes</taxon>
        <taxon>Hypocreomycetidae</taxon>
        <taxon>Hypocreales</taxon>
        <taxon>Nectriaceae</taxon>
        <taxon>Fusarium</taxon>
        <taxon>Fusarium fujikuroi species complex</taxon>
    </lineage>
</organism>
<proteinExistence type="predicted"/>
<gene>
    <name evidence="1" type="ORF">FNYG_04586</name>
</gene>
<keyword evidence="2" id="KW-1185">Reference proteome</keyword>